<reference evidence="3" key="1">
    <citation type="submission" date="2019-05" db="EMBL/GenBank/DDBJ databases">
        <title>Annotation for the trematode Paragonimus heterotremus.</title>
        <authorList>
            <person name="Choi Y.-J."/>
        </authorList>
    </citation>
    <scope>NUCLEOTIDE SEQUENCE</scope>
    <source>
        <strain evidence="3">LC</strain>
    </source>
</reference>
<organism evidence="3 4">
    <name type="scientific">Paragonimus heterotremus</name>
    <dbReference type="NCBI Taxonomy" id="100268"/>
    <lineage>
        <taxon>Eukaryota</taxon>
        <taxon>Metazoa</taxon>
        <taxon>Spiralia</taxon>
        <taxon>Lophotrochozoa</taxon>
        <taxon>Platyhelminthes</taxon>
        <taxon>Trematoda</taxon>
        <taxon>Digenea</taxon>
        <taxon>Plagiorchiida</taxon>
        <taxon>Troglotremata</taxon>
        <taxon>Troglotrematidae</taxon>
        <taxon>Paragonimus</taxon>
    </lineage>
</organism>
<keyword evidence="1" id="KW-0378">Hydrolase</keyword>
<evidence type="ECO:0000259" key="2">
    <source>
        <dbReference type="Pfam" id="PF07910"/>
    </source>
</evidence>
<evidence type="ECO:0000313" key="4">
    <source>
        <dbReference type="Proteomes" id="UP000748531"/>
    </source>
</evidence>
<dbReference type="AlphaFoldDB" id="A0A8J4SW31"/>
<dbReference type="Gene3D" id="3.90.70.130">
    <property type="match status" value="1"/>
</dbReference>
<protein>
    <submittedName>
        <fullName evidence="3">Zinc finger with UFM1-specific peptidase domain protein</fullName>
    </submittedName>
</protein>
<dbReference type="InterPro" id="IPR012462">
    <property type="entry name" value="UFSP1/2_DUB_cat"/>
</dbReference>
<dbReference type="Proteomes" id="UP000748531">
    <property type="component" value="Unassembled WGS sequence"/>
</dbReference>
<sequence length="371" mass="40978">MLTPKLVPSLSGRCSAQLLASQWLERNFESNRISLIEYRTRLQELRRTVRLGIDSALTCTDGVVSSLRQLMSSGWLNRRWRLVSVDCDHFAAETWEESFACCYRNAQCVLSALFRLPDFRKRLFGALSAMPSLWKLQALLESAWSLGFDSVGASQLAATLRSSSNRLNNSPSGVNSSVTSAPTDERNLVGLVDSTAWLGVSDLVSLFGSIGVRCSLLECRAPSGPNNTHPRLLEHAYSYIVTGRVSSTSLETFSVPMVLQHEGHSRVIIGVEVDETEQPTALIILDPNISVDAMHQITEAAEYSRLPDQSGALARLSYSKHNWLDVLGSLRIDASEVNHLQYQLLQVNGLIETELDLQDAMVPENITIAIS</sequence>
<name>A0A8J4SW31_9TREM</name>
<comment type="caution">
    <text evidence="3">The sequence shown here is derived from an EMBL/GenBank/DDBJ whole genome shotgun (WGS) entry which is preliminary data.</text>
</comment>
<dbReference type="EMBL" id="LUCH01005523">
    <property type="protein sequence ID" value="KAF5398000.1"/>
    <property type="molecule type" value="Genomic_DNA"/>
</dbReference>
<dbReference type="OrthoDB" id="288987at2759"/>
<gene>
    <name evidence="3" type="ORF">PHET_08914</name>
</gene>
<keyword evidence="4" id="KW-1185">Reference proteome</keyword>
<evidence type="ECO:0000256" key="1">
    <source>
        <dbReference type="ARBA" id="ARBA00022801"/>
    </source>
</evidence>
<accession>A0A8J4SW31</accession>
<proteinExistence type="predicted"/>
<dbReference type="GO" id="GO:0016787">
    <property type="term" value="F:hydrolase activity"/>
    <property type="evidence" value="ECO:0007669"/>
    <property type="project" value="UniProtKB-KW"/>
</dbReference>
<evidence type="ECO:0000313" key="3">
    <source>
        <dbReference type="EMBL" id="KAF5398000.1"/>
    </source>
</evidence>
<dbReference type="Pfam" id="PF07910">
    <property type="entry name" value="Peptidase_C78"/>
    <property type="match status" value="1"/>
</dbReference>
<feature type="domain" description="UFSP1/2/DUB catalytic" evidence="2">
    <location>
        <begin position="83"/>
        <end position="300"/>
    </location>
</feature>